<dbReference type="EMBL" id="RBAL01000004">
    <property type="protein sequence ID" value="RKN43771.1"/>
    <property type="molecule type" value="Genomic_DNA"/>
</dbReference>
<sequence>MSEDEMSAAEAAVNTFVGHAAGWAQANAQRITAAYNSDGGWELWLELELYLWLRANSNLSVSRQARSYAGAGARQRADLLLDNEVIVELKAETSAEKPHAFAARVDKDREKVDAIEEPSGSEESEGESEGGTPAVVVAFVVDEATAGEMVKLGGFLRRKTPAVDIFFEHTS</sequence>
<name>A0A3A9Z5U1_9ACTN</name>
<comment type="caution">
    <text evidence="2">The sequence shown here is derived from an EMBL/GenBank/DDBJ whole genome shotgun (WGS) entry which is preliminary data.</text>
</comment>
<feature type="region of interest" description="Disordered" evidence="1">
    <location>
        <begin position="107"/>
        <end position="131"/>
    </location>
</feature>
<protein>
    <submittedName>
        <fullName evidence="2">Uncharacterized protein</fullName>
    </submittedName>
</protein>
<evidence type="ECO:0000256" key="1">
    <source>
        <dbReference type="SAM" id="MobiDB-lite"/>
    </source>
</evidence>
<reference evidence="2 3" key="1">
    <citation type="journal article" date="2014" name="Int. J. Syst. Evol. Microbiol.">
        <title>Streptomyces hoynatensis sp. nov., isolated from deep marine sediment.</title>
        <authorList>
            <person name="Veyisoglu A."/>
            <person name="Sahin N."/>
        </authorList>
    </citation>
    <scope>NUCLEOTIDE SEQUENCE [LARGE SCALE GENOMIC DNA]</scope>
    <source>
        <strain evidence="2 3">KCTC 29097</strain>
    </source>
</reference>
<dbReference type="AlphaFoldDB" id="A0A3A9Z5U1"/>
<evidence type="ECO:0000313" key="3">
    <source>
        <dbReference type="Proteomes" id="UP000272474"/>
    </source>
</evidence>
<gene>
    <name evidence="2" type="ORF">D7294_08570</name>
</gene>
<proteinExistence type="predicted"/>
<evidence type="ECO:0000313" key="2">
    <source>
        <dbReference type="EMBL" id="RKN43771.1"/>
    </source>
</evidence>
<feature type="compositionally biased region" description="Acidic residues" evidence="1">
    <location>
        <begin position="115"/>
        <end position="128"/>
    </location>
</feature>
<accession>A0A3A9Z5U1</accession>
<keyword evidence="3" id="KW-1185">Reference proteome</keyword>
<organism evidence="2 3">
    <name type="scientific">Streptomyces hoynatensis</name>
    <dbReference type="NCBI Taxonomy" id="1141874"/>
    <lineage>
        <taxon>Bacteria</taxon>
        <taxon>Bacillati</taxon>
        <taxon>Actinomycetota</taxon>
        <taxon>Actinomycetes</taxon>
        <taxon>Kitasatosporales</taxon>
        <taxon>Streptomycetaceae</taxon>
        <taxon>Streptomyces</taxon>
    </lineage>
</organism>
<dbReference type="Proteomes" id="UP000272474">
    <property type="component" value="Unassembled WGS sequence"/>
</dbReference>